<protein>
    <recommendedName>
        <fullName evidence="9">Imidazole glycerol phosphate synthase subunit HisF</fullName>
        <ecNumber evidence="9">4.3.2.10</ecNumber>
    </recommendedName>
    <alternativeName>
        <fullName evidence="9">IGP synthase cyclase subunit</fullName>
    </alternativeName>
    <alternativeName>
        <fullName evidence="9">IGP synthase subunit HisF</fullName>
    </alternativeName>
    <alternativeName>
        <fullName evidence="9">ImGP synthase subunit HisF</fullName>
        <shortName evidence="9">IGPS subunit HisF</shortName>
    </alternativeName>
</protein>
<sequence>MVSARIIPCLDVRDGRVVKGIKFQGLVDSGDPVERAAAYEAQGADELCILDVSATNEGRANAIETVTAVRAVLGIPLTVGGGVRALSDAARLLDAGADKVAVNTAALARPELLREIHDSLGAQCTVLSLDAGRRLDDPTRYEIITHGGTKRTGVDAIEWARQAAEFGIGEILATSWDRDGTGEGYDLELLRELSRAVPVPIIASGGARHAEHMAEAFDAGASAVLAASIFHRGELTVADVKRTLIACGHDLRLTP</sequence>
<dbReference type="Gene3D" id="3.20.20.70">
    <property type="entry name" value="Aldolase class I"/>
    <property type="match status" value="1"/>
</dbReference>
<evidence type="ECO:0000256" key="10">
    <source>
        <dbReference type="RuleBase" id="RU003657"/>
    </source>
</evidence>
<dbReference type="InterPro" id="IPR011060">
    <property type="entry name" value="RibuloseP-bd_barrel"/>
</dbReference>
<dbReference type="InterPro" id="IPR006062">
    <property type="entry name" value="His_biosynth"/>
</dbReference>
<evidence type="ECO:0000256" key="7">
    <source>
        <dbReference type="ARBA" id="ARBA00025475"/>
    </source>
</evidence>
<organism evidence="11 12">
    <name type="scientific">Saltatorellus ferox</name>
    <dbReference type="NCBI Taxonomy" id="2528018"/>
    <lineage>
        <taxon>Bacteria</taxon>
        <taxon>Pseudomonadati</taxon>
        <taxon>Planctomycetota</taxon>
        <taxon>Planctomycetia</taxon>
        <taxon>Planctomycetia incertae sedis</taxon>
        <taxon>Saltatorellus</taxon>
    </lineage>
</organism>
<dbReference type="InterPro" id="IPR004651">
    <property type="entry name" value="HisF"/>
</dbReference>
<feature type="active site" evidence="9">
    <location>
        <position position="11"/>
    </location>
</feature>
<dbReference type="Pfam" id="PF00977">
    <property type="entry name" value="His_biosynth"/>
    <property type="match status" value="1"/>
</dbReference>
<dbReference type="SUPFAM" id="SSF51366">
    <property type="entry name" value="Ribulose-phoshate binding barrel"/>
    <property type="match status" value="1"/>
</dbReference>
<evidence type="ECO:0000313" key="11">
    <source>
        <dbReference type="EMBL" id="QDV05994.1"/>
    </source>
</evidence>
<evidence type="ECO:0000256" key="3">
    <source>
        <dbReference type="ARBA" id="ARBA00011152"/>
    </source>
</evidence>
<dbReference type="AlphaFoldDB" id="A0A518EPI3"/>
<reference evidence="11 12" key="1">
    <citation type="submission" date="2019-02" db="EMBL/GenBank/DDBJ databases">
        <title>Deep-cultivation of Planctomycetes and their phenomic and genomic characterization uncovers novel biology.</title>
        <authorList>
            <person name="Wiegand S."/>
            <person name="Jogler M."/>
            <person name="Boedeker C."/>
            <person name="Pinto D."/>
            <person name="Vollmers J."/>
            <person name="Rivas-Marin E."/>
            <person name="Kohn T."/>
            <person name="Peeters S.H."/>
            <person name="Heuer A."/>
            <person name="Rast P."/>
            <person name="Oberbeckmann S."/>
            <person name="Bunk B."/>
            <person name="Jeske O."/>
            <person name="Meyerdierks A."/>
            <person name="Storesund J.E."/>
            <person name="Kallscheuer N."/>
            <person name="Luecker S."/>
            <person name="Lage O.M."/>
            <person name="Pohl T."/>
            <person name="Merkel B.J."/>
            <person name="Hornburger P."/>
            <person name="Mueller R.-W."/>
            <person name="Bruemmer F."/>
            <person name="Labrenz M."/>
            <person name="Spormann A.M."/>
            <person name="Op den Camp H."/>
            <person name="Overmann J."/>
            <person name="Amann R."/>
            <person name="Jetten M.S.M."/>
            <person name="Mascher T."/>
            <person name="Medema M.H."/>
            <person name="Devos D.P."/>
            <person name="Kaster A.-K."/>
            <person name="Ovreas L."/>
            <person name="Rohde M."/>
            <person name="Galperin M.Y."/>
            <person name="Jogler C."/>
        </authorList>
    </citation>
    <scope>NUCLEOTIDE SEQUENCE [LARGE SCALE GENOMIC DNA]</scope>
    <source>
        <strain evidence="11 12">Poly30</strain>
    </source>
</reference>
<keyword evidence="12" id="KW-1185">Reference proteome</keyword>
<dbReference type="EMBL" id="CP036434">
    <property type="protein sequence ID" value="QDV05994.1"/>
    <property type="molecule type" value="Genomic_DNA"/>
</dbReference>
<keyword evidence="4 9" id="KW-0028">Amino-acid biosynthesis</keyword>
<name>A0A518EPI3_9BACT</name>
<evidence type="ECO:0000256" key="4">
    <source>
        <dbReference type="ARBA" id="ARBA00022605"/>
    </source>
</evidence>
<evidence type="ECO:0000313" key="12">
    <source>
        <dbReference type="Proteomes" id="UP000320390"/>
    </source>
</evidence>
<comment type="subcellular location">
    <subcellularLocation>
        <location evidence="9">Cytoplasm</location>
    </subcellularLocation>
</comment>
<dbReference type="PANTHER" id="PTHR21235">
    <property type="entry name" value="IMIDAZOLE GLYCEROL PHOSPHATE SYNTHASE SUBUNIT HISF/H IGP SYNTHASE SUBUNIT HISF/H"/>
    <property type="match status" value="1"/>
</dbReference>
<dbReference type="CDD" id="cd04731">
    <property type="entry name" value="HisF"/>
    <property type="match status" value="1"/>
</dbReference>
<keyword evidence="5 9" id="KW-0368">Histidine biosynthesis</keyword>
<dbReference type="PANTHER" id="PTHR21235:SF2">
    <property type="entry name" value="IMIDAZOLE GLYCEROL PHOSPHATE SYNTHASE HISHF"/>
    <property type="match status" value="1"/>
</dbReference>
<evidence type="ECO:0000256" key="9">
    <source>
        <dbReference type="HAMAP-Rule" id="MF_01013"/>
    </source>
</evidence>
<comment type="catalytic activity">
    <reaction evidence="8 9">
        <text>5-[(5-phospho-1-deoxy-D-ribulos-1-ylimino)methylamino]-1-(5-phospho-beta-D-ribosyl)imidazole-4-carboxamide + L-glutamine = D-erythro-1-(imidazol-4-yl)glycerol 3-phosphate + 5-amino-1-(5-phospho-beta-D-ribosyl)imidazole-4-carboxamide + L-glutamate + H(+)</text>
        <dbReference type="Rhea" id="RHEA:24793"/>
        <dbReference type="ChEBI" id="CHEBI:15378"/>
        <dbReference type="ChEBI" id="CHEBI:29985"/>
        <dbReference type="ChEBI" id="CHEBI:58278"/>
        <dbReference type="ChEBI" id="CHEBI:58359"/>
        <dbReference type="ChEBI" id="CHEBI:58475"/>
        <dbReference type="ChEBI" id="CHEBI:58525"/>
        <dbReference type="EC" id="4.3.2.10"/>
    </reaction>
</comment>
<dbReference type="Proteomes" id="UP000320390">
    <property type="component" value="Chromosome"/>
</dbReference>
<dbReference type="RefSeq" id="WP_145195780.1">
    <property type="nucleotide sequence ID" value="NZ_CP036434.1"/>
</dbReference>
<dbReference type="NCBIfam" id="TIGR00735">
    <property type="entry name" value="hisF"/>
    <property type="match status" value="1"/>
</dbReference>
<dbReference type="OrthoDB" id="9781903at2"/>
<evidence type="ECO:0000256" key="1">
    <source>
        <dbReference type="ARBA" id="ARBA00005091"/>
    </source>
</evidence>
<evidence type="ECO:0000256" key="6">
    <source>
        <dbReference type="ARBA" id="ARBA00023239"/>
    </source>
</evidence>
<dbReference type="UniPathway" id="UPA00031">
    <property type="reaction ID" value="UER00010"/>
</dbReference>
<comment type="pathway">
    <text evidence="1 9">Amino-acid biosynthesis; L-histidine biosynthesis; L-histidine from 5-phospho-alpha-D-ribose 1-diphosphate: step 5/9.</text>
</comment>
<keyword evidence="9" id="KW-0963">Cytoplasm</keyword>
<evidence type="ECO:0000256" key="5">
    <source>
        <dbReference type="ARBA" id="ARBA00023102"/>
    </source>
</evidence>
<feature type="active site" evidence="9">
    <location>
        <position position="130"/>
    </location>
</feature>
<keyword evidence="6 9" id="KW-0456">Lyase</keyword>
<dbReference type="GO" id="GO:0000107">
    <property type="term" value="F:imidazoleglycerol-phosphate synthase activity"/>
    <property type="evidence" value="ECO:0007669"/>
    <property type="project" value="UniProtKB-UniRule"/>
</dbReference>
<gene>
    <name evidence="9 11" type="primary">hisF</name>
    <name evidence="11" type="ORF">Poly30_14980</name>
</gene>
<comment type="similarity">
    <text evidence="2 9 10">Belongs to the HisA/HisF family.</text>
</comment>
<accession>A0A518EPI3</accession>
<dbReference type="EC" id="4.3.2.10" evidence="9"/>
<dbReference type="GO" id="GO:0005737">
    <property type="term" value="C:cytoplasm"/>
    <property type="evidence" value="ECO:0007669"/>
    <property type="project" value="UniProtKB-SubCell"/>
</dbReference>
<dbReference type="InterPro" id="IPR013785">
    <property type="entry name" value="Aldolase_TIM"/>
</dbReference>
<evidence type="ECO:0000256" key="8">
    <source>
        <dbReference type="ARBA" id="ARBA00047838"/>
    </source>
</evidence>
<dbReference type="GO" id="GO:0016829">
    <property type="term" value="F:lyase activity"/>
    <property type="evidence" value="ECO:0007669"/>
    <property type="project" value="UniProtKB-KW"/>
</dbReference>
<comment type="subunit">
    <text evidence="3 9">Heterodimer of HisH and HisF.</text>
</comment>
<dbReference type="HAMAP" id="MF_01013">
    <property type="entry name" value="HisF"/>
    <property type="match status" value="1"/>
</dbReference>
<dbReference type="GO" id="GO:0000105">
    <property type="term" value="P:L-histidine biosynthetic process"/>
    <property type="evidence" value="ECO:0007669"/>
    <property type="project" value="UniProtKB-UniRule"/>
</dbReference>
<comment type="function">
    <text evidence="7 9">IGPS catalyzes the conversion of PRFAR and glutamine to IGP, AICAR and glutamate. The HisF subunit catalyzes the cyclization activity that produces IGP and AICAR from PRFAR using the ammonia provided by the HisH subunit.</text>
</comment>
<proteinExistence type="inferred from homology"/>
<dbReference type="InterPro" id="IPR050064">
    <property type="entry name" value="IGPS_HisA/HisF"/>
</dbReference>
<evidence type="ECO:0000256" key="2">
    <source>
        <dbReference type="ARBA" id="ARBA00009667"/>
    </source>
</evidence>